<dbReference type="SUPFAM" id="SSF53720">
    <property type="entry name" value="ALDH-like"/>
    <property type="match status" value="1"/>
</dbReference>
<gene>
    <name evidence="4" type="ORF">PRZ01_15370</name>
</gene>
<evidence type="ECO:0000259" key="3">
    <source>
        <dbReference type="Pfam" id="PF00171"/>
    </source>
</evidence>
<accession>A0ABT5KUF4</accession>
<reference evidence="4 5" key="1">
    <citation type="submission" date="2022-10" db="EMBL/GenBank/DDBJ databases">
        <title>paucibacter sp. hw8 Genome sequencing.</title>
        <authorList>
            <person name="Park S."/>
        </authorList>
    </citation>
    <scope>NUCLEOTIDE SEQUENCE [LARGE SCALE GENOMIC DNA]</scope>
    <source>
        <strain evidence="5">hw8</strain>
    </source>
</reference>
<evidence type="ECO:0000313" key="4">
    <source>
        <dbReference type="EMBL" id="MDC8786568.1"/>
    </source>
</evidence>
<organism evidence="4 5">
    <name type="scientific">Roseateles koreensis</name>
    <dbReference type="NCBI Taxonomy" id="2987526"/>
    <lineage>
        <taxon>Bacteria</taxon>
        <taxon>Pseudomonadati</taxon>
        <taxon>Pseudomonadota</taxon>
        <taxon>Betaproteobacteria</taxon>
        <taxon>Burkholderiales</taxon>
        <taxon>Sphaerotilaceae</taxon>
        <taxon>Roseateles</taxon>
    </lineage>
</organism>
<name>A0ABT5KUF4_9BURK</name>
<protein>
    <submittedName>
        <fullName evidence="4">Aldehyde dehydrogenase family protein</fullName>
    </submittedName>
</protein>
<evidence type="ECO:0000256" key="1">
    <source>
        <dbReference type="ARBA" id="ARBA00023002"/>
    </source>
</evidence>
<dbReference type="Proteomes" id="UP001219862">
    <property type="component" value="Unassembled WGS sequence"/>
</dbReference>
<dbReference type="Gene3D" id="3.40.605.10">
    <property type="entry name" value="Aldehyde Dehydrogenase, Chain A, domain 1"/>
    <property type="match status" value="1"/>
</dbReference>
<dbReference type="Pfam" id="PF00171">
    <property type="entry name" value="Aldedh"/>
    <property type="match status" value="1"/>
</dbReference>
<dbReference type="InterPro" id="IPR016162">
    <property type="entry name" value="Ald_DH_N"/>
</dbReference>
<dbReference type="PANTHER" id="PTHR42862:SF1">
    <property type="entry name" value="DELTA-1-PYRROLINE-5-CARBOXYLATE DEHYDROGENASE 2, ISOFORM A-RELATED"/>
    <property type="match status" value="1"/>
</dbReference>
<dbReference type="PANTHER" id="PTHR42862">
    <property type="entry name" value="DELTA-1-PYRROLINE-5-CARBOXYLATE DEHYDROGENASE 1, ISOFORM A-RELATED"/>
    <property type="match status" value="1"/>
</dbReference>
<dbReference type="InterPro" id="IPR016161">
    <property type="entry name" value="Ald_DH/histidinol_DH"/>
</dbReference>
<evidence type="ECO:0000256" key="2">
    <source>
        <dbReference type="ARBA" id="ARBA00023027"/>
    </source>
</evidence>
<evidence type="ECO:0000313" key="5">
    <source>
        <dbReference type="Proteomes" id="UP001219862"/>
    </source>
</evidence>
<keyword evidence="5" id="KW-1185">Reference proteome</keyword>
<proteinExistence type="predicted"/>
<dbReference type="EMBL" id="JAQQXS010000014">
    <property type="protein sequence ID" value="MDC8786568.1"/>
    <property type="molecule type" value="Genomic_DNA"/>
</dbReference>
<sequence length="142" mass="14586">MAVQPQASHELAQALCAALVAGNSVALVADEASLVLAQGLQQQLHEAGLPKQAVQLLSGGLGSLKALLADPRLAGVVLTGSSALLERTLWRHMAADAGAIRPLISAKEVMDARQQYRFCAEQTLTINTAAAGGNAALLAGMH</sequence>
<feature type="domain" description="Aldehyde dehydrogenase" evidence="3">
    <location>
        <begin position="12"/>
        <end position="85"/>
    </location>
</feature>
<keyword evidence="1" id="KW-0560">Oxidoreductase</keyword>
<dbReference type="InterPro" id="IPR015590">
    <property type="entry name" value="Aldehyde_DH_dom"/>
</dbReference>
<keyword evidence="2" id="KW-0520">NAD</keyword>
<comment type="caution">
    <text evidence="4">The sequence shown here is derived from an EMBL/GenBank/DDBJ whole genome shotgun (WGS) entry which is preliminary data.</text>
</comment>
<dbReference type="InterPro" id="IPR050485">
    <property type="entry name" value="Proline_metab_enzyme"/>
</dbReference>